<evidence type="ECO:0000256" key="3">
    <source>
        <dbReference type="ARBA" id="ARBA00022670"/>
    </source>
</evidence>
<keyword evidence="4" id="KW-0833">Ubl conjugation pathway</keyword>
<dbReference type="InterPro" id="IPR038765">
    <property type="entry name" value="Papain-like_cys_pep_sf"/>
</dbReference>
<reference evidence="8" key="2">
    <citation type="submission" date="2025-09" db="UniProtKB">
        <authorList>
            <consortium name="Ensembl"/>
        </authorList>
    </citation>
    <scope>IDENTIFICATION</scope>
</reference>
<dbReference type="Pfam" id="PF14836">
    <property type="entry name" value="Ubiquitin_3"/>
    <property type="match status" value="1"/>
</dbReference>
<dbReference type="GeneTree" id="ENSGT00940000160485"/>
<dbReference type="InterPro" id="IPR028135">
    <property type="entry name" value="Ub_USP-typ"/>
</dbReference>
<evidence type="ECO:0000256" key="4">
    <source>
        <dbReference type="ARBA" id="ARBA00022786"/>
    </source>
</evidence>
<feature type="domain" description="Ubiquitin-like" evidence="7">
    <location>
        <begin position="66"/>
        <end position="151"/>
    </location>
</feature>
<dbReference type="PROSITE" id="PS00972">
    <property type="entry name" value="USP_1"/>
    <property type="match status" value="1"/>
</dbReference>
<name>A0A8D0GZ80_SPHPU</name>
<dbReference type="SUPFAM" id="SSF54001">
    <property type="entry name" value="Cysteine proteinases"/>
    <property type="match status" value="1"/>
</dbReference>
<keyword evidence="5" id="KW-0788">Thiol protease</keyword>
<dbReference type="EC" id="3.4.19.12" evidence="2"/>
<dbReference type="Gene3D" id="3.90.70.10">
    <property type="entry name" value="Cysteine proteinases"/>
    <property type="match status" value="1"/>
</dbReference>
<evidence type="ECO:0000259" key="6">
    <source>
        <dbReference type="Pfam" id="PF06337"/>
    </source>
</evidence>
<organism evidence="8 9">
    <name type="scientific">Sphenodon punctatus</name>
    <name type="common">Tuatara</name>
    <name type="synonym">Hatteria punctata</name>
    <dbReference type="NCBI Taxonomy" id="8508"/>
    <lineage>
        <taxon>Eukaryota</taxon>
        <taxon>Metazoa</taxon>
        <taxon>Chordata</taxon>
        <taxon>Craniata</taxon>
        <taxon>Vertebrata</taxon>
        <taxon>Euteleostomi</taxon>
        <taxon>Lepidosauria</taxon>
        <taxon>Sphenodontia</taxon>
        <taxon>Sphenodontidae</taxon>
        <taxon>Sphenodon</taxon>
    </lineage>
</organism>
<dbReference type="OMA" id="LCQHNDL"/>
<keyword evidence="5" id="KW-0378">Hydrolase</keyword>
<dbReference type="InterPro" id="IPR035927">
    <property type="entry name" value="DUSP-like_sf"/>
</dbReference>
<dbReference type="SUPFAM" id="SSF143791">
    <property type="entry name" value="DUSP-like"/>
    <property type="match status" value="1"/>
</dbReference>
<keyword evidence="9" id="KW-1185">Reference proteome</keyword>
<reference evidence="8" key="1">
    <citation type="submission" date="2025-08" db="UniProtKB">
        <authorList>
            <consortium name="Ensembl"/>
        </authorList>
    </citation>
    <scope>IDENTIFICATION</scope>
</reference>
<protein>
    <recommendedName>
        <fullName evidence="2">ubiquitinyl hydrolase 1</fullName>
        <ecNumber evidence="2">3.4.19.12</ecNumber>
    </recommendedName>
</protein>
<evidence type="ECO:0000259" key="7">
    <source>
        <dbReference type="Pfam" id="PF14836"/>
    </source>
</evidence>
<evidence type="ECO:0000256" key="2">
    <source>
        <dbReference type="ARBA" id="ARBA00012759"/>
    </source>
</evidence>
<evidence type="ECO:0000313" key="8">
    <source>
        <dbReference type="Ensembl" id="ENSSPUP00000013663.1"/>
    </source>
</evidence>
<feature type="domain" description="DUSP" evidence="6">
    <location>
        <begin position="11"/>
        <end position="51"/>
    </location>
</feature>
<dbReference type="InterPro" id="IPR006615">
    <property type="entry name" value="Pept_C19_DUSP"/>
</dbReference>
<dbReference type="Gene3D" id="3.10.20.90">
    <property type="entry name" value="Phosphatidylinositol 3-kinase Catalytic Subunit, Chain A, domain 1"/>
    <property type="match status" value="1"/>
</dbReference>
<evidence type="ECO:0000313" key="9">
    <source>
        <dbReference type="Proteomes" id="UP000694392"/>
    </source>
</evidence>
<dbReference type="Gene3D" id="3.30.2230.10">
    <property type="entry name" value="DUSP-like"/>
    <property type="match status" value="1"/>
</dbReference>
<evidence type="ECO:0000256" key="5">
    <source>
        <dbReference type="ARBA" id="ARBA00022807"/>
    </source>
</evidence>
<proteinExistence type="predicted"/>
<dbReference type="Pfam" id="PF06337">
    <property type="entry name" value="DUSP"/>
    <property type="match status" value="1"/>
</dbReference>
<keyword evidence="3" id="KW-0645">Protease</keyword>
<dbReference type="Proteomes" id="UP000694392">
    <property type="component" value="Unplaced"/>
</dbReference>
<dbReference type="GO" id="GO:0006508">
    <property type="term" value="P:proteolysis"/>
    <property type="evidence" value="ECO:0007669"/>
    <property type="project" value="UniProtKB-KW"/>
</dbReference>
<sequence>MLSLADVATCRLKERLVESEEYVLVPEGVWQKLVSWYGIEHDQPPIERRVVELPSTQKVEVYLVELFLCQHNDLENPVTAQFSRVDAVDAVLKEARQQFAVAAQAETQLWVKNADGSCERLRNLQATVLDACLSSGQVVIMETRNKDGTWPSSRPHLMKNAVDEETTYHGQPGVCGLTNFGNTCFMNSALQVPDGEGRGGQCGAQRRLPLQFWGCSQEGSVGWDFLTFAG</sequence>
<dbReference type="Ensembl" id="ENSSPUT00000014568.1">
    <property type="protein sequence ID" value="ENSSPUP00000013663.1"/>
    <property type="gene ID" value="ENSSPUG00000010526.1"/>
</dbReference>
<dbReference type="GO" id="GO:0004843">
    <property type="term" value="F:cysteine-type deubiquitinase activity"/>
    <property type="evidence" value="ECO:0007669"/>
    <property type="project" value="UniProtKB-EC"/>
</dbReference>
<dbReference type="InterPro" id="IPR018200">
    <property type="entry name" value="USP_CS"/>
</dbReference>
<evidence type="ECO:0000256" key="1">
    <source>
        <dbReference type="ARBA" id="ARBA00000707"/>
    </source>
</evidence>
<comment type="catalytic activity">
    <reaction evidence="1">
        <text>Thiol-dependent hydrolysis of ester, thioester, amide, peptide and isopeptide bonds formed by the C-terminal Gly of ubiquitin (a 76-residue protein attached to proteins as an intracellular targeting signal).</text>
        <dbReference type="EC" id="3.4.19.12"/>
    </reaction>
</comment>
<accession>A0A8D0GZ80</accession>
<dbReference type="AlphaFoldDB" id="A0A8D0GZ80"/>